<name>B3MUY1_DROAN</name>
<reference evidence="3 4" key="1">
    <citation type="journal article" date="2007" name="Nature">
        <title>Evolution of genes and genomes on the Drosophila phylogeny.</title>
        <authorList>
            <consortium name="Drosophila 12 Genomes Consortium"/>
            <person name="Clark A.G."/>
            <person name="Eisen M.B."/>
            <person name="Smith D.R."/>
            <person name="Bergman C.M."/>
            <person name="Oliver B."/>
            <person name="Markow T.A."/>
            <person name="Kaufman T.C."/>
            <person name="Kellis M."/>
            <person name="Gelbart W."/>
            <person name="Iyer V.N."/>
            <person name="Pollard D.A."/>
            <person name="Sackton T.B."/>
            <person name="Larracuente A.M."/>
            <person name="Singh N.D."/>
            <person name="Abad J.P."/>
            <person name="Abt D.N."/>
            <person name="Adryan B."/>
            <person name="Aguade M."/>
            <person name="Akashi H."/>
            <person name="Anderson W.W."/>
            <person name="Aquadro C.F."/>
            <person name="Ardell D.H."/>
            <person name="Arguello R."/>
            <person name="Artieri C.G."/>
            <person name="Barbash D.A."/>
            <person name="Barker D."/>
            <person name="Barsanti P."/>
            <person name="Batterham P."/>
            <person name="Batzoglou S."/>
            <person name="Begun D."/>
            <person name="Bhutkar A."/>
            <person name="Blanco E."/>
            <person name="Bosak S.A."/>
            <person name="Bradley R.K."/>
            <person name="Brand A.D."/>
            <person name="Brent M.R."/>
            <person name="Brooks A.N."/>
            <person name="Brown R.H."/>
            <person name="Butlin R.K."/>
            <person name="Caggese C."/>
            <person name="Calvi B.R."/>
            <person name="Bernardo de Carvalho A."/>
            <person name="Caspi A."/>
            <person name="Castrezana S."/>
            <person name="Celniker S.E."/>
            <person name="Chang J.L."/>
            <person name="Chapple C."/>
            <person name="Chatterji S."/>
            <person name="Chinwalla A."/>
            <person name="Civetta A."/>
            <person name="Clifton S.W."/>
            <person name="Comeron J.M."/>
            <person name="Costello J.C."/>
            <person name="Coyne J.A."/>
            <person name="Daub J."/>
            <person name="David R.G."/>
            <person name="Delcher A.L."/>
            <person name="Delehaunty K."/>
            <person name="Do C.B."/>
            <person name="Ebling H."/>
            <person name="Edwards K."/>
            <person name="Eickbush T."/>
            <person name="Evans J.D."/>
            <person name="Filipski A."/>
            <person name="Findeiss S."/>
            <person name="Freyhult E."/>
            <person name="Fulton L."/>
            <person name="Fulton R."/>
            <person name="Garcia A.C."/>
            <person name="Gardiner A."/>
            <person name="Garfield D.A."/>
            <person name="Garvin B.E."/>
            <person name="Gibson G."/>
            <person name="Gilbert D."/>
            <person name="Gnerre S."/>
            <person name="Godfrey J."/>
            <person name="Good R."/>
            <person name="Gotea V."/>
            <person name="Gravely B."/>
            <person name="Greenberg A.J."/>
            <person name="Griffiths-Jones S."/>
            <person name="Gross S."/>
            <person name="Guigo R."/>
            <person name="Gustafson E.A."/>
            <person name="Haerty W."/>
            <person name="Hahn M.W."/>
            <person name="Halligan D.L."/>
            <person name="Halpern A.L."/>
            <person name="Halter G.M."/>
            <person name="Han M.V."/>
            <person name="Heger A."/>
            <person name="Hillier L."/>
            <person name="Hinrichs A.S."/>
            <person name="Holmes I."/>
            <person name="Hoskins R.A."/>
            <person name="Hubisz M.J."/>
            <person name="Hultmark D."/>
            <person name="Huntley M.A."/>
            <person name="Jaffe D.B."/>
            <person name="Jagadeeshan S."/>
            <person name="Jeck W.R."/>
            <person name="Johnson J."/>
            <person name="Jones C.D."/>
            <person name="Jordan W.C."/>
            <person name="Karpen G.H."/>
            <person name="Kataoka E."/>
            <person name="Keightley P.D."/>
            <person name="Kheradpour P."/>
            <person name="Kirkness E.F."/>
            <person name="Koerich L.B."/>
            <person name="Kristiansen K."/>
            <person name="Kudrna D."/>
            <person name="Kulathinal R.J."/>
            <person name="Kumar S."/>
            <person name="Kwok R."/>
            <person name="Lander E."/>
            <person name="Langley C.H."/>
            <person name="Lapoint R."/>
            <person name="Lazzaro B.P."/>
            <person name="Lee S.J."/>
            <person name="Levesque L."/>
            <person name="Li R."/>
            <person name="Lin C.F."/>
            <person name="Lin M.F."/>
            <person name="Lindblad-Toh K."/>
            <person name="Llopart A."/>
            <person name="Long M."/>
            <person name="Low L."/>
            <person name="Lozovsky E."/>
            <person name="Lu J."/>
            <person name="Luo M."/>
            <person name="Machado C.A."/>
            <person name="Makalowski W."/>
            <person name="Marzo M."/>
            <person name="Matsuda M."/>
            <person name="Matzkin L."/>
            <person name="McAllister B."/>
            <person name="McBride C.S."/>
            <person name="McKernan B."/>
            <person name="McKernan K."/>
            <person name="Mendez-Lago M."/>
            <person name="Minx P."/>
            <person name="Mollenhauer M.U."/>
            <person name="Montooth K."/>
            <person name="Mount S.M."/>
            <person name="Mu X."/>
            <person name="Myers E."/>
            <person name="Negre B."/>
            <person name="Newfeld S."/>
            <person name="Nielsen R."/>
            <person name="Noor M.A."/>
            <person name="O'Grady P."/>
            <person name="Pachter L."/>
            <person name="Papaceit M."/>
            <person name="Parisi M.J."/>
            <person name="Parisi M."/>
            <person name="Parts L."/>
            <person name="Pedersen J.S."/>
            <person name="Pesole G."/>
            <person name="Phillippy A.M."/>
            <person name="Ponting C.P."/>
            <person name="Pop M."/>
            <person name="Porcelli D."/>
            <person name="Powell J.R."/>
            <person name="Prohaska S."/>
            <person name="Pruitt K."/>
            <person name="Puig M."/>
            <person name="Quesneville H."/>
            <person name="Ram K.R."/>
            <person name="Rand D."/>
            <person name="Rasmussen M.D."/>
            <person name="Reed L.K."/>
            <person name="Reenan R."/>
            <person name="Reily A."/>
            <person name="Remington K.A."/>
            <person name="Rieger T.T."/>
            <person name="Ritchie M.G."/>
            <person name="Robin C."/>
            <person name="Rogers Y.H."/>
            <person name="Rohde C."/>
            <person name="Rozas J."/>
            <person name="Rubenfield M.J."/>
            <person name="Ruiz A."/>
            <person name="Russo S."/>
            <person name="Salzberg S.L."/>
            <person name="Sanchez-Gracia A."/>
            <person name="Saranga D.J."/>
            <person name="Sato H."/>
            <person name="Schaeffer S.W."/>
            <person name="Schatz M.C."/>
            <person name="Schlenke T."/>
            <person name="Schwartz R."/>
            <person name="Segarra C."/>
            <person name="Singh R.S."/>
            <person name="Sirot L."/>
            <person name="Sirota M."/>
            <person name="Sisneros N.B."/>
            <person name="Smith C.D."/>
            <person name="Smith T.F."/>
            <person name="Spieth J."/>
            <person name="Stage D.E."/>
            <person name="Stark A."/>
            <person name="Stephan W."/>
            <person name="Strausberg R.L."/>
            <person name="Strempel S."/>
            <person name="Sturgill D."/>
            <person name="Sutton G."/>
            <person name="Sutton G.G."/>
            <person name="Tao W."/>
            <person name="Teichmann S."/>
            <person name="Tobari Y.N."/>
            <person name="Tomimura Y."/>
            <person name="Tsolas J.M."/>
            <person name="Valente V.L."/>
            <person name="Venter E."/>
            <person name="Venter J.C."/>
            <person name="Vicario S."/>
            <person name="Vieira F.G."/>
            <person name="Vilella A.J."/>
            <person name="Villasante A."/>
            <person name="Walenz B."/>
            <person name="Wang J."/>
            <person name="Wasserman M."/>
            <person name="Watts T."/>
            <person name="Wilson D."/>
            <person name="Wilson R.K."/>
            <person name="Wing R.A."/>
            <person name="Wolfner M.F."/>
            <person name="Wong A."/>
            <person name="Wong G.K."/>
            <person name="Wu C.I."/>
            <person name="Wu G."/>
            <person name="Yamamoto D."/>
            <person name="Yang H.P."/>
            <person name="Yang S.P."/>
            <person name="Yorke J.A."/>
            <person name="Yoshida K."/>
            <person name="Zdobnov E."/>
            <person name="Zhang P."/>
            <person name="Zhang Y."/>
            <person name="Zimin A.V."/>
            <person name="Baldwin J."/>
            <person name="Abdouelleil A."/>
            <person name="Abdulkadir J."/>
            <person name="Abebe A."/>
            <person name="Abera B."/>
            <person name="Abreu J."/>
            <person name="Acer S.C."/>
            <person name="Aftuck L."/>
            <person name="Alexander A."/>
            <person name="An P."/>
            <person name="Anderson E."/>
            <person name="Anderson S."/>
            <person name="Arachi H."/>
            <person name="Azer M."/>
            <person name="Bachantsang P."/>
            <person name="Barry A."/>
            <person name="Bayul T."/>
            <person name="Berlin A."/>
            <person name="Bessette D."/>
            <person name="Bloom T."/>
            <person name="Blye J."/>
            <person name="Boguslavskiy L."/>
            <person name="Bonnet C."/>
            <person name="Boukhgalter B."/>
            <person name="Bourzgui I."/>
            <person name="Brown A."/>
            <person name="Cahill P."/>
            <person name="Channer S."/>
            <person name="Cheshatsang Y."/>
            <person name="Chuda L."/>
            <person name="Citroen M."/>
            <person name="Collymore A."/>
            <person name="Cooke P."/>
            <person name="Costello M."/>
            <person name="D'Aco K."/>
            <person name="Daza R."/>
            <person name="De Haan G."/>
            <person name="DeGray S."/>
            <person name="DeMaso C."/>
            <person name="Dhargay N."/>
            <person name="Dooley K."/>
            <person name="Dooley E."/>
            <person name="Doricent M."/>
            <person name="Dorje P."/>
            <person name="Dorjee K."/>
            <person name="Dupes A."/>
            <person name="Elong R."/>
            <person name="Falk J."/>
            <person name="Farina A."/>
            <person name="Faro S."/>
            <person name="Ferguson D."/>
            <person name="Fisher S."/>
            <person name="Foley C.D."/>
            <person name="Franke A."/>
            <person name="Friedrich D."/>
            <person name="Gadbois L."/>
            <person name="Gearin G."/>
            <person name="Gearin C.R."/>
            <person name="Giannoukos G."/>
            <person name="Goode T."/>
            <person name="Graham J."/>
            <person name="Grandbois E."/>
            <person name="Grewal S."/>
            <person name="Gyaltsen K."/>
            <person name="Hafez N."/>
            <person name="Hagos B."/>
            <person name="Hall J."/>
            <person name="Henson C."/>
            <person name="Hollinger A."/>
            <person name="Honan T."/>
            <person name="Huard M.D."/>
            <person name="Hughes L."/>
            <person name="Hurhula B."/>
            <person name="Husby M.E."/>
            <person name="Kamat A."/>
            <person name="Kanga B."/>
            <person name="Kashin S."/>
            <person name="Khazanovich D."/>
            <person name="Kisner P."/>
            <person name="Lance K."/>
            <person name="Lara M."/>
            <person name="Lee W."/>
            <person name="Lennon N."/>
            <person name="Letendre F."/>
            <person name="LeVine R."/>
            <person name="Lipovsky A."/>
            <person name="Liu X."/>
            <person name="Liu J."/>
            <person name="Liu S."/>
            <person name="Lokyitsang T."/>
            <person name="Lokyitsang Y."/>
            <person name="Lubonja R."/>
            <person name="Lui A."/>
            <person name="MacDonald P."/>
            <person name="Magnisalis V."/>
            <person name="Maru K."/>
            <person name="Matthews C."/>
            <person name="McCusker W."/>
            <person name="McDonough S."/>
            <person name="Mehta T."/>
            <person name="Meldrim J."/>
            <person name="Meneus L."/>
            <person name="Mihai O."/>
            <person name="Mihalev A."/>
            <person name="Mihova T."/>
            <person name="Mittelman R."/>
            <person name="Mlenga V."/>
            <person name="Montmayeur A."/>
            <person name="Mulrain L."/>
            <person name="Navidi A."/>
            <person name="Naylor J."/>
            <person name="Negash T."/>
            <person name="Nguyen T."/>
            <person name="Nguyen N."/>
            <person name="Nicol R."/>
            <person name="Norbu C."/>
            <person name="Norbu N."/>
            <person name="Novod N."/>
            <person name="O'Neill B."/>
            <person name="Osman S."/>
            <person name="Markiewicz E."/>
            <person name="Oyono O.L."/>
            <person name="Patti C."/>
            <person name="Phunkhang P."/>
            <person name="Pierre F."/>
            <person name="Priest M."/>
            <person name="Raghuraman S."/>
            <person name="Rege F."/>
            <person name="Reyes R."/>
            <person name="Rise C."/>
            <person name="Rogov P."/>
            <person name="Ross K."/>
            <person name="Ryan E."/>
            <person name="Settipalli S."/>
            <person name="Shea T."/>
            <person name="Sherpa N."/>
            <person name="Shi L."/>
            <person name="Shih D."/>
            <person name="Sparrow T."/>
            <person name="Spaulding J."/>
            <person name="Stalker J."/>
            <person name="Stange-Thomann N."/>
            <person name="Stavropoulos S."/>
            <person name="Stone C."/>
            <person name="Strader C."/>
            <person name="Tesfaye S."/>
            <person name="Thomson T."/>
            <person name="Thoulutsang Y."/>
            <person name="Thoulutsang D."/>
            <person name="Topham K."/>
            <person name="Topping I."/>
            <person name="Tsamla T."/>
            <person name="Vassiliev H."/>
            <person name="Vo A."/>
            <person name="Wangchuk T."/>
            <person name="Wangdi T."/>
            <person name="Weiand M."/>
            <person name="Wilkinson J."/>
            <person name="Wilson A."/>
            <person name="Yadav S."/>
            <person name="Young G."/>
            <person name="Yu Q."/>
            <person name="Zembek L."/>
            <person name="Zhong D."/>
            <person name="Zimmer A."/>
            <person name="Zwirko Z."/>
            <person name="Jaffe D.B."/>
            <person name="Alvarez P."/>
            <person name="Brockman W."/>
            <person name="Butler J."/>
            <person name="Chin C."/>
            <person name="Gnerre S."/>
            <person name="Grabherr M."/>
            <person name="Kleber M."/>
            <person name="Mauceli E."/>
            <person name="MacCallum I."/>
        </authorList>
    </citation>
    <scope>NUCLEOTIDE SEQUENCE [LARGE SCALE GENOMIC DNA]</scope>
    <source>
        <strain evidence="4">Tucson 14024-0371.13</strain>
    </source>
</reference>
<keyword evidence="2" id="KW-1133">Transmembrane helix</keyword>
<evidence type="ECO:0000313" key="4">
    <source>
        <dbReference type="Proteomes" id="UP000007801"/>
    </source>
</evidence>
<dbReference type="OMA" id="IIMSPDV"/>
<feature type="transmembrane region" description="Helical" evidence="2">
    <location>
        <begin position="48"/>
        <end position="70"/>
    </location>
</feature>
<dbReference type="OrthoDB" id="7846393at2759"/>
<dbReference type="Proteomes" id="UP000007801">
    <property type="component" value="Unassembled WGS sequence"/>
</dbReference>
<dbReference type="PhylomeDB" id="B3MUY1"/>
<dbReference type="HOGENOM" id="CLU_1373512_0_0_1"/>
<protein>
    <submittedName>
        <fullName evidence="3">Uncharacterized protein</fullName>
    </submittedName>
</protein>
<dbReference type="eggNOG" id="ENOG502RVTJ">
    <property type="taxonomic scope" value="Eukaryota"/>
</dbReference>
<evidence type="ECO:0000256" key="1">
    <source>
        <dbReference type="SAM" id="MobiDB-lite"/>
    </source>
</evidence>
<feature type="region of interest" description="Disordered" evidence="1">
    <location>
        <begin position="163"/>
        <end position="188"/>
    </location>
</feature>
<dbReference type="EMBL" id="CH902624">
    <property type="protein sequence ID" value="EDV33046.1"/>
    <property type="molecule type" value="Genomic_DNA"/>
</dbReference>
<keyword evidence="4" id="KW-1185">Reference proteome</keyword>
<evidence type="ECO:0000313" key="3">
    <source>
        <dbReference type="EMBL" id="EDV33046.1"/>
    </source>
</evidence>
<feature type="transmembrane region" description="Helical" evidence="2">
    <location>
        <begin position="6"/>
        <end position="27"/>
    </location>
</feature>
<organism evidence="3 4">
    <name type="scientific">Drosophila ananassae</name>
    <name type="common">Fruit fly</name>
    <dbReference type="NCBI Taxonomy" id="7217"/>
    <lineage>
        <taxon>Eukaryota</taxon>
        <taxon>Metazoa</taxon>
        <taxon>Ecdysozoa</taxon>
        <taxon>Arthropoda</taxon>
        <taxon>Hexapoda</taxon>
        <taxon>Insecta</taxon>
        <taxon>Pterygota</taxon>
        <taxon>Neoptera</taxon>
        <taxon>Endopterygota</taxon>
        <taxon>Diptera</taxon>
        <taxon>Brachycera</taxon>
        <taxon>Muscomorpha</taxon>
        <taxon>Ephydroidea</taxon>
        <taxon>Drosophilidae</taxon>
        <taxon>Drosophila</taxon>
        <taxon>Sophophora</taxon>
    </lineage>
</organism>
<gene>
    <name evidence="3" type="primary">Dana\GF22794</name>
    <name evidence="3" type="synonym">dana_GLEANR_715</name>
    <name evidence="3" type="ORF">GF22794</name>
</gene>
<keyword evidence="2" id="KW-0812">Transmembrane</keyword>
<dbReference type="KEGG" id="dan:6505447"/>
<dbReference type="AlphaFoldDB" id="B3MUY1"/>
<dbReference type="InParanoid" id="B3MUY1"/>
<proteinExistence type="predicted"/>
<evidence type="ECO:0000256" key="2">
    <source>
        <dbReference type="SAM" id="Phobius"/>
    </source>
</evidence>
<dbReference type="GeneID" id="6505447"/>
<sequence length="199" mass="22844">MFQKRIIELITVLFYWMILVPIIYNYCKGKKIIEMDMNKLIDSMTTHATFVLCLMIGYVILYRIVMFTYMKLKVCDIEMWHTLKKTKEDPESYLQKTHYQPVSLEHIDVVDSGKKKKANTLGSPQMIRTISDPLLTEGDLARIHIKHETKPLSSATMPRVHQVNVHPSPSPSLRSAPAVPKKDKSGVIMSPMMPPCQVV</sequence>
<accession>B3MUY1</accession>
<keyword evidence="2" id="KW-0472">Membrane</keyword>